<dbReference type="PROSITE" id="PS00198">
    <property type="entry name" value="4FE4S_FER_1"/>
    <property type="match status" value="1"/>
</dbReference>
<evidence type="ECO:0000313" key="6">
    <source>
        <dbReference type="Proteomes" id="UP000657006"/>
    </source>
</evidence>
<dbReference type="InterPro" id="IPR053135">
    <property type="entry name" value="AKR2_Oxidoreductase"/>
</dbReference>
<dbReference type="CDD" id="cd19096">
    <property type="entry name" value="AKR_Fe-S_oxidoreductase"/>
    <property type="match status" value="1"/>
</dbReference>
<dbReference type="PROSITE" id="PS51379">
    <property type="entry name" value="4FE4S_FER_2"/>
    <property type="match status" value="1"/>
</dbReference>
<keyword evidence="3" id="KW-0411">Iron-sulfur</keyword>
<dbReference type="AlphaFoldDB" id="A0A926I338"/>
<name>A0A926I338_9FIRM</name>
<dbReference type="InterPro" id="IPR017896">
    <property type="entry name" value="4Fe4S_Fe-S-bd"/>
</dbReference>
<dbReference type="Pfam" id="PF13187">
    <property type="entry name" value="Fer4_9"/>
    <property type="match status" value="1"/>
</dbReference>
<reference evidence="5" key="1">
    <citation type="submission" date="2020-08" db="EMBL/GenBank/DDBJ databases">
        <title>Genome public.</title>
        <authorList>
            <person name="Liu C."/>
            <person name="Sun Q."/>
        </authorList>
    </citation>
    <scope>NUCLEOTIDE SEQUENCE</scope>
    <source>
        <strain evidence="5">NSJ-32</strain>
    </source>
</reference>
<keyword evidence="6" id="KW-1185">Reference proteome</keyword>
<evidence type="ECO:0000259" key="4">
    <source>
        <dbReference type="PROSITE" id="PS51379"/>
    </source>
</evidence>
<comment type="caution">
    <text evidence="5">The sequence shown here is derived from an EMBL/GenBank/DDBJ whole genome shotgun (WGS) entry which is preliminary data.</text>
</comment>
<organism evidence="5 6">
    <name type="scientific">Bianquea renquensis</name>
    <dbReference type="NCBI Taxonomy" id="2763661"/>
    <lineage>
        <taxon>Bacteria</taxon>
        <taxon>Bacillati</taxon>
        <taxon>Bacillota</taxon>
        <taxon>Clostridia</taxon>
        <taxon>Eubacteriales</taxon>
        <taxon>Bianqueaceae</taxon>
        <taxon>Bianquea</taxon>
    </lineage>
</organism>
<dbReference type="GO" id="GO:0046872">
    <property type="term" value="F:metal ion binding"/>
    <property type="evidence" value="ECO:0007669"/>
    <property type="project" value="UniProtKB-KW"/>
</dbReference>
<dbReference type="EMBL" id="JACRSQ010000029">
    <property type="protein sequence ID" value="MBC8544731.1"/>
    <property type="molecule type" value="Genomic_DNA"/>
</dbReference>
<evidence type="ECO:0000313" key="5">
    <source>
        <dbReference type="EMBL" id="MBC8544731.1"/>
    </source>
</evidence>
<dbReference type="Pfam" id="PF00248">
    <property type="entry name" value="Aldo_ket_red"/>
    <property type="match status" value="1"/>
</dbReference>
<dbReference type="InterPro" id="IPR036812">
    <property type="entry name" value="NAD(P)_OxRdtase_dom_sf"/>
</dbReference>
<proteinExistence type="predicted"/>
<gene>
    <name evidence="5" type="ORF">H8730_14375</name>
</gene>
<dbReference type="Proteomes" id="UP000657006">
    <property type="component" value="Unassembled WGS sequence"/>
</dbReference>
<evidence type="ECO:0000256" key="2">
    <source>
        <dbReference type="ARBA" id="ARBA00023004"/>
    </source>
</evidence>
<evidence type="ECO:0000256" key="1">
    <source>
        <dbReference type="ARBA" id="ARBA00022723"/>
    </source>
</evidence>
<keyword evidence="1" id="KW-0479">Metal-binding</keyword>
<dbReference type="PANTHER" id="PTHR43312:SF2">
    <property type="entry name" value="OXIDOREDUCTASE"/>
    <property type="match status" value="1"/>
</dbReference>
<dbReference type="RefSeq" id="WP_249290054.1">
    <property type="nucleotide sequence ID" value="NZ_JACRSQ010000029.1"/>
</dbReference>
<dbReference type="SUPFAM" id="SSF46548">
    <property type="entry name" value="alpha-helical ferredoxin"/>
    <property type="match status" value="1"/>
</dbReference>
<dbReference type="PANTHER" id="PTHR43312">
    <property type="entry name" value="D-THREO-ALDOSE 1-DEHYDROGENASE"/>
    <property type="match status" value="1"/>
</dbReference>
<dbReference type="InterPro" id="IPR017900">
    <property type="entry name" value="4Fe4S_Fe_S_CS"/>
</dbReference>
<evidence type="ECO:0000256" key="3">
    <source>
        <dbReference type="ARBA" id="ARBA00023014"/>
    </source>
</evidence>
<dbReference type="SUPFAM" id="SSF51430">
    <property type="entry name" value="NAD(P)-linked oxidoreductase"/>
    <property type="match status" value="1"/>
</dbReference>
<dbReference type="Gene3D" id="3.30.70.20">
    <property type="match status" value="1"/>
</dbReference>
<dbReference type="GO" id="GO:0051536">
    <property type="term" value="F:iron-sulfur cluster binding"/>
    <property type="evidence" value="ECO:0007669"/>
    <property type="project" value="UniProtKB-KW"/>
</dbReference>
<sequence>MTDFQNVKKNFGFGCMRLPMKDGEVDYEEFSRMIDTFLDAGFNYFDTARGYLDGKSEIALRECLTSRYPRDQYILTDKLTSGFFKTETDIRPFFESQLAACGVEYFDFYLMHAQNADFFRNFKQCRAYETAFDLKAEGKIRHVGISFHDRAEVLEQILTEYPQIEVVQIQFNYVDYEDPGIQGRKCYEVCVRHDKPVIVMEPVKGGNLVNLPPQAQAIFDGLGLNMSNAGYAIRFAASFEQIAMVLSGMSSMEQLTDNIGFMKEFHPLTEEERVAIQKVCDIFRAQNLIPCTACRYCVAGCPKKIAIPDLFADMNAKQQHQDWNSGWYYMVHTQNAGKASDCIKCGKCEKACPQHLRIRKLLEDVTAAFETKGQR</sequence>
<keyword evidence="2" id="KW-0408">Iron</keyword>
<protein>
    <submittedName>
        <fullName evidence="5">Aldo/keto reductase</fullName>
    </submittedName>
</protein>
<dbReference type="Gene3D" id="3.20.20.100">
    <property type="entry name" value="NADP-dependent oxidoreductase domain"/>
    <property type="match status" value="1"/>
</dbReference>
<accession>A0A926I338</accession>
<feature type="domain" description="4Fe-4S ferredoxin-type" evidence="4">
    <location>
        <begin position="333"/>
        <end position="361"/>
    </location>
</feature>
<dbReference type="InterPro" id="IPR023210">
    <property type="entry name" value="NADP_OxRdtase_dom"/>
</dbReference>